<comment type="subcellular location">
    <subcellularLocation>
        <location evidence="2">Cytoplasm</location>
    </subcellularLocation>
</comment>
<keyword evidence="11" id="KW-0648">Protein biosynthesis</keyword>
<dbReference type="InterPro" id="IPR024909">
    <property type="entry name" value="Cys-tRNA/MSH_ligase"/>
</dbReference>
<keyword evidence="12 15" id="KW-0030">Aminoacyl-tRNA synthetase</keyword>
<dbReference type="PANTHER" id="PTHR10890:SF3">
    <property type="entry name" value="CYSTEINE--TRNA LIGASE, CYTOPLASMIC"/>
    <property type="match status" value="1"/>
</dbReference>
<keyword evidence="7" id="KW-0479">Metal-binding</keyword>
<dbReference type="PANTHER" id="PTHR10890">
    <property type="entry name" value="CYSTEINYL-TRNA SYNTHETASE"/>
    <property type="match status" value="1"/>
</dbReference>
<dbReference type="InterPro" id="IPR009080">
    <property type="entry name" value="tRNAsynth_Ia_anticodon-bd"/>
</dbReference>
<dbReference type="GO" id="GO:0004817">
    <property type="term" value="F:cysteine-tRNA ligase activity"/>
    <property type="evidence" value="ECO:0007669"/>
    <property type="project" value="UniProtKB-EC"/>
</dbReference>
<dbReference type="GO" id="GO:0046872">
    <property type="term" value="F:metal ion binding"/>
    <property type="evidence" value="ECO:0007669"/>
    <property type="project" value="UniProtKB-KW"/>
</dbReference>
<dbReference type="NCBIfam" id="TIGR00435">
    <property type="entry name" value="cysS"/>
    <property type="match status" value="1"/>
</dbReference>
<dbReference type="GO" id="GO:0005829">
    <property type="term" value="C:cytosol"/>
    <property type="evidence" value="ECO:0007669"/>
    <property type="project" value="TreeGrafter"/>
</dbReference>
<dbReference type="Gene3D" id="3.40.50.620">
    <property type="entry name" value="HUPs"/>
    <property type="match status" value="1"/>
</dbReference>
<dbReference type="EMBL" id="UOFY01000054">
    <property type="protein sequence ID" value="VAX10775.1"/>
    <property type="molecule type" value="Genomic_DNA"/>
</dbReference>
<dbReference type="GO" id="GO:0005524">
    <property type="term" value="F:ATP binding"/>
    <property type="evidence" value="ECO:0007669"/>
    <property type="project" value="UniProtKB-KW"/>
</dbReference>
<keyword evidence="9" id="KW-0862">Zinc</keyword>
<evidence type="ECO:0000256" key="8">
    <source>
        <dbReference type="ARBA" id="ARBA00022741"/>
    </source>
</evidence>
<evidence type="ECO:0000256" key="2">
    <source>
        <dbReference type="ARBA" id="ARBA00004496"/>
    </source>
</evidence>
<sequence>MLNIHNTLSKRKEVFKPIDAKNVRMYVCGMTVYDMCHIGHARVLVVFDVIYRHLCEIYGKEQVTYIRNITDIDDKIIARANENGEDFNALTGRFIAEMHTDIAALNILPPNDEPRATLHMQEIINMIKTLVDKGIAYAADNGDVYYAVSKFKNYGQLSGKNIEDLRSGERVAVDEAKNDPLDFVLWKSAKPEEPSWDSPWGTGRPGWHIECSAMSTCCLGNHFDIHGGGMDLQFPHHENEIAQSEAATGEKFANVWMHNGFVRVDEEKMSKSLGNFFTIREVLEKYAPEVLRYFILTSHYRSPLNYSDQHLDNAKAALNTLYIALRGMDLSAKVSPDEHYVARFQKALDDDFNTSEALAVLFELGKEVNKLRQLDQVAATVMAVTMHRLADRLGLLQSDAEAWLQGEGDVQNAEQGLDAVEIDRLIADRNAARASKDWAESDRIRDVLVEQKIVLEDGAEGTSWRRG</sequence>
<dbReference type="EC" id="6.1.1.16" evidence="4"/>
<dbReference type="GO" id="GO:0006423">
    <property type="term" value="P:cysteinyl-tRNA aminoacylation"/>
    <property type="evidence" value="ECO:0007669"/>
    <property type="project" value="InterPro"/>
</dbReference>
<keyword evidence="6 15" id="KW-0436">Ligase</keyword>
<keyword evidence="8" id="KW-0547">Nucleotide-binding</keyword>
<evidence type="ECO:0000256" key="13">
    <source>
        <dbReference type="ARBA" id="ARBA00031499"/>
    </source>
</evidence>
<dbReference type="CDD" id="cd07963">
    <property type="entry name" value="Anticodon_Ia_Cys"/>
    <property type="match status" value="1"/>
</dbReference>
<evidence type="ECO:0000256" key="4">
    <source>
        <dbReference type="ARBA" id="ARBA00012832"/>
    </source>
</evidence>
<protein>
    <recommendedName>
        <fullName evidence="4">cysteine--tRNA ligase</fullName>
        <ecNumber evidence="4">6.1.1.16</ecNumber>
    </recommendedName>
    <alternativeName>
        <fullName evidence="13">Cysteinyl-tRNA synthetase</fullName>
    </alternativeName>
</protein>
<evidence type="ECO:0000256" key="6">
    <source>
        <dbReference type="ARBA" id="ARBA00022598"/>
    </source>
</evidence>
<comment type="cofactor">
    <cofactor evidence="1">
        <name>Zn(2+)</name>
        <dbReference type="ChEBI" id="CHEBI:29105"/>
    </cofactor>
</comment>
<evidence type="ECO:0000256" key="9">
    <source>
        <dbReference type="ARBA" id="ARBA00022833"/>
    </source>
</evidence>
<dbReference type="HAMAP" id="MF_00041">
    <property type="entry name" value="Cys_tRNA_synth"/>
    <property type="match status" value="1"/>
</dbReference>
<proteinExistence type="inferred from homology"/>
<feature type="domain" description="Cysteinyl-tRNA synthetase class Ia DALR" evidence="14">
    <location>
        <begin position="343"/>
        <end position="404"/>
    </location>
</feature>
<dbReference type="Pfam" id="PF09190">
    <property type="entry name" value="DALR_2"/>
    <property type="match status" value="1"/>
</dbReference>
<dbReference type="CDD" id="cd00672">
    <property type="entry name" value="CysRS_core"/>
    <property type="match status" value="1"/>
</dbReference>
<dbReference type="SMART" id="SM00840">
    <property type="entry name" value="DALR_2"/>
    <property type="match status" value="1"/>
</dbReference>
<comment type="similarity">
    <text evidence="3">Belongs to the class-I aminoacyl-tRNA synthetase family.</text>
</comment>
<accession>A0A3B1BWI9</accession>
<name>A0A3B1BWI9_9ZZZZ</name>
<evidence type="ECO:0000313" key="15">
    <source>
        <dbReference type="EMBL" id="VAX10775.1"/>
    </source>
</evidence>
<dbReference type="Pfam" id="PF01406">
    <property type="entry name" value="tRNA-synt_1e"/>
    <property type="match status" value="1"/>
</dbReference>
<dbReference type="AlphaFoldDB" id="A0A3B1BWI9"/>
<keyword evidence="5" id="KW-0963">Cytoplasm</keyword>
<gene>
    <name evidence="15" type="ORF">MNBD_GAMMA25-2443</name>
</gene>
<dbReference type="InterPro" id="IPR032678">
    <property type="entry name" value="tRNA-synt_1_cat_dom"/>
</dbReference>
<dbReference type="Gene3D" id="1.20.120.1910">
    <property type="entry name" value="Cysteine-tRNA ligase, C-terminal anti-codon recognition domain"/>
    <property type="match status" value="1"/>
</dbReference>
<dbReference type="InterPro" id="IPR015273">
    <property type="entry name" value="Cys-tRNA-synt_Ia_DALR"/>
</dbReference>
<evidence type="ECO:0000256" key="10">
    <source>
        <dbReference type="ARBA" id="ARBA00022840"/>
    </source>
</evidence>
<dbReference type="FunFam" id="3.40.50.620:FF:000009">
    <property type="entry name" value="Cysteine--tRNA ligase"/>
    <property type="match status" value="1"/>
</dbReference>
<organism evidence="15">
    <name type="scientific">hydrothermal vent metagenome</name>
    <dbReference type="NCBI Taxonomy" id="652676"/>
    <lineage>
        <taxon>unclassified sequences</taxon>
        <taxon>metagenomes</taxon>
        <taxon>ecological metagenomes</taxon>
    </lineage>
</organism>
<evidence type="ECO:0000256" key="3">
    <source>
        <dbReference type="ARBA" id="ARBA00005594"/>
    </source>
</evidence>
<dbReference type="SUPFAM" id="SSF47323">
    <property type="entry name" value="Anticodon-binding domain of a subclass of class I aminoacyl-tRNA synthetases"/>
    <property type="match status" value="1"/>
</dbReference>
<keyword evidence="10" id="KW-0067">ATP-binding</keyword>
<dbReference type="SUPFAM" id="SSF52374">
    <property type="entry name" value="Nucleotidylyl transferase"/>
    <property type="match status" value="1"/>
</dbReference>
<dbReference type="PRINTS" id="PR00983">
    <property type="entry name" value="TRNASYNTHCYS"/>
</dbReference>
<evidence type="ECO:0000256" key="11">
    <source>
        <dbReference type="ARBA" id="ARBA00022917"/>
    </source>
</evidence>
<evidence type="ECO:0000256" key="7">
    <source>
        <dbReference type="ARBA" id="ARBA00022723"/>
    </source>
</evidence>
<evidence type="ECO:0000256" key="5">
    <source>
        <dbReference type="ARBA" id="ARBA00022490"/>
    </source>
</evidence>
<reference evidence="15" key="1">
    <citation type="submission" date="2018-06" db="EMBL/GenBank/DDBJ databases">
        <authorList>
            <person name="Zhirakovskaya E."/>
        </authorList>
    </citation>
    <scope>NUCLEOTIDE SEQUENCE</scope>
</reference>
<evidence type="ECO:0000256" key="1">
    <source>
        <dbReference type="ARBA" id="ARBA00001947"/>
    </source>
</evidence>
<dbReference type="InterPro" id="IPR014729">
    <property type="entry name" value="Rossmann-like_a/b/a_fold"/>
</dbReference>
<dbReference type="InterPro" id="IPR015803">
    <property type="entry name" value="Cys-tRNA-ligase"/>
</dbReference>
<evidence type="ECO:0000256" key="12">
    <source>
        <dbReference type="ARBA" id="ARBA00023146"/>
    </source>
</evidence>
<evidence type="ECO:0000259" key="14">
    <source>
        <dbReference type="SMART" id="SM00840"/>
    </source>
</evidence>